<gene>
    <name evidence="3" type="ORF">C3747_209g20</name>
</gene>
<feature type="domain" description="Retrotransposon hot spot protein N-terminal" evidence="2">
    <location>
        <begin position="1"/>
        <end position="92"/>
    </location>
</feature>
<dbReference type="VEuPathDB" id="TriTrypDB:TCSYLVIO_006591"/>
<reference evidence="3 4" key="1">
    <citation type="journal article" date="2018" name="Microb. Genom.">
        <title>Expanding an expanded genome: long-read sequencing of Trypanosoma cruzi.</title>
        <authorList>
            <person name="Berna L."/>
            <person name="Rodriguez M."/>
            <person name="Chiribao M.L."/>
            <person name="Parodi-Talice A."/>
            <person name="Pita S."/>
            <person name="Rijo G."/>
            <person name="Alvarez-Valin F."/>
            <person name="Robello C."/>
        </authorList>
    </citation>
    <scope>NUCLEOTIDE SEQUENCE [LARGE SCALE GENOMIC DNA]</scope>
    <source>
        <strain evidence="3 4">TCC</strain>
    </source>
</reference>
<dbReference type="EMBL" id="PRFC01000209">
    <property type="protein sequence ID" value="PWV00366.1"/>
    <property type="molecule type" value="Genomic_DNA"/>
</dbReference>
<evidence type="ECO:0000259" key="2">
    <source>
        <dbReference type="Pfam" id="PF20445"/>
    </source>
</evidence>
<dbReference type="VEuPathDB" id="TriTrypDB:TcCL_NonESM04583"/>
<dbReference type="AlphaFoldDB" id="A0A2V2VVF4"/>
<dbReference type="Pfam" id="PF07999">
    <property type="entry name" value="RHSP"/>
    <property type="match status" value="1"/>
</dbReference>
<evidence type="ECO:0000313" key="4">
    <source>
        <dbReference type="Proteomes" id="UP000246078"/>
    </source>
</evidence>
<dbReference type="InterPro" id="IPR046836">
    <property type="entry name" value="RHS_C"/>
</dbReference>
<organism evidence="3 4">
    <name type="scientific">Trypanosoma cruzi</name>
    <dbReference type="NCBI Taxonomy" id="5693"/>
    <lineage>
        <taxon>Eukaryota</taxon>
        <taxon>Discoba</taxon>
        <taxon>Euglenozoa</taxon>
        <taxon>Kinetoplastea</taxon>
        <taxon>Metakinetoplastina</taxon>
        <taxon>Trypanosomatida</taxon>
        <taxon>Trypanosomatidae</taxon>
        <taxon>Trypanosoma</taxon>
        <taxon>Schizotrypanum</taxon>
    </lineage>
</organism>
<feature type="domain" description="Retrotransposon hot spot protein,C-terminal" evidence="1">
    <location>
        <begin position="95"/>
        <end position="231"/>
    </location>
</feature>
<dbReference type="VEuPathDB" id="TriTrypDB:C3747_209g20"/>
<dbReference type="VEuPathDB" id="TriTrypDB:ECC02_009044"/>
<evidence type="ECO:0000313" key="3">
    <source>
        <dbReference type="EMBL" id="PWV00366.1"/>
    </source>
</evidence>
<dbReference type="VEuPathDB" id="TriTrypDB:TCDM_13046"/>
<evidence type="ECO:0000259" key="1">
    <source>
        <dbReference type="Pfam" id="PF07999"/>
    </source>
</evidence>
<dbReference type="InterPro" id="IPR006518">
    <property type="entry name" value="Trypano_RHS"/>
</dbReference>
<dbReference type="Pfam" id="PF20445">
    <property type="entry name" value="RHS_N"/>
    <property type="match status" value="1"/>
</dbReference>
<dbReference type="VEuPathDB" id="TriTrypDB:TcG_09587"/>
<proteinExistence type="predicted"/>
<dbReference type="VEuPathDB" id="TriTrypDB:TcYC6_0142880"/>
<dbReference type="InterPro" id="IPR046835">
    <property type="entry name" value="RHS_N"/>
</dbReference>
<dbReference type="Proteomes" id="UP000246078">
    <property type="component" value="Unassembled WGS sequence"/>
</dbReference>
<comment type="caution">
    <text evidence="3">The sequence shown here is derived from an EMBL/GenBank/DDBJ whole genome shotgun (WGS) entry which is preliminary data.</text>
</comment>
<name>A0A2V2VVF4_TRYCR</name>
<protein>
    <submittedName>
        <fullName evidence="3">Putative retrotransposon hot spot protein (RHS)</fullName>
    </submittedName>
</protein>
<dbReference type="NCBIfam" id="TIGR01631">
    <property type="entry name" value="Trypano_RHS"/>
    <property type="match status" value="1"/>
</dbReference>
<accession>A0A2V2VVF4</accession>
<sequence>MEVHEGKPPQSLTYRAVGRTLGKGDGVERFRPLRPRLMVLASEKGWPYSRNTIQDLPKDVFVNCEVERVWQTVKGDLTEWFNSFPEDHFAPHPRVLIGTPGIGRSVDAGSYFLYQLLHYDAERLPMVAHFMVSGAYLLNKTTRTVSECMGESSIVKVVKGLSRRGVKGHIVYDVAETDNRLSTCLLPLEWGMLVAIPPERKICGHWASEGRAARIVMSCPDESDAEAMCVWT</sequence>
<dbReference type="VEuPathDB" id="TriTrypDB:C4B63_68g93"/>